<dbReference type="OrthoDB" id="10258888at2759"/>
<feature type="compositionally biased region" description="Gly residues" evidence="1">
    <location>
        <begin position="46"/>
        <end position="70"/>
    </location>
</feature>
<keyword evidence="3" id="KW-1185">Reference proteome</keyword>
<feature type="compositionally biased region" description="Basic and acidic residues" evidence="1">
    <location>
        <begin position="128"/>
        <end position="144"/>
    </location>
</feature>
<evidence type="ECO:0000313" key="2">
    <source>
        <dbReference type="EMBL" id="KAG0724444.1"/>
    </source>
</evidence>
<evidence type="ECO:0000313" key="3">
    <source>
        <dbReference type="Proteomes" id="UP000770661"/>
    </source>
</evidence>
<evidence type="ECO:0000256" key="1">
    <source>
        <dbReference type="SAM" id="MobiDB-lite"/>
    </source>
</evidence>
<proteinExistence type="predicted"/>
<gene>
    <name evidence="2" type="ORF">GWK47_040542</name>
</gene>
<feature type="region of interest" description="Disordered" evidence="1">
    <location>
        <begin position="123"/>
        <end position="186"/>
    </location>
</feature>
<dbReference type="EMBL" id="JACEEZ010006908">
    <property type="protein sequence ID" value="KAG0724444.1"/>
    <property type="molecule type" value="Genomic_DNA"/>
</dbReference>
<organism evidence="2 3">
    <name type="scientific">Chionoecetes opilio</name>
    <name type="common">Atlantic snow crab</name>
    <name type="synonym">Cancer opilio</name>
    <dbReference type="NCBI Taxonomy" id="41210"/>
    <lineage>
        <taxon>Eukaryota</taxon>
        <taxon>Metazoa</taxon>
        <taxon>Ecdysozoa</taxon>
        <taxon>Arthropoda</taxon>
        <taxon>Crustacea</taxon>
        <taxon>Multicrustacea</taxon>
        <taxon>Malacostraca</taxon>
        <taxon>Eumalacostraca</taxon>
        <taxon>Eucarida</taxon>
        <taxon>Decapoda</taxon>
        <taxon>Pleocyemata</taxon>
        <taxon>Brachyura</taxon>
        <taxon>Eubrachyura</taxon>
        <taxon>Majoidea</taxon>
        <taxon>Majidae</taxon>
        <taxon>Chionoecetes</taxon>
    </lineage>
</organism>
<feature type="region of interest" description="Disordered" evidence="1">
    <location>
        <begin position="25"/>
        <end position="70"/>
    </location>
</feature>
<sequence>MYSYVFLPPFSIPTVGYKKKKSVTTHNNINNNNNKQVSLPKIPGTQGAGGGGGGSPLAGSPGRGLDGGIGGRVKQGEPVGLRNYDPKNPLTVELQHGQARQQIVLPTDLLDKSKKYHLTFTIKPSSPKIKEQQQHSVDTDHTTEHSSSVTELPAENAAPPATTTMDSLPSDAQEPRSAIMEARTDA</sequence>
<protein>
    <submittedName>
        <fullName evidence="2">Uncharacterized protein</fullName>
    </submittedName>
</protein>
<accession>A0A8J5CXA3</accession>
<dbReference type="AlphaFoldDB" id="A0A8J5CXA3"/>
<feature type="compositionally biased region" description="Low complexity" evidence="1">
    <location>
        <begin position="150"/>
        <end position="164"/>
    </location>
</feature>
<comment type="caution">
    <text evidence="2">The sequence shown here is derived from an EMBL/GenBank/DDBJ whole genome shotgun (WGS) entry which is preliminary data.</text>
</comment>
<reference evidence="2" key="1">
    <citation type="submission" date="2020-07" db="EMBL/GenBank/DDBJ databases">
        <title>The High-quality genome of the commercially important snow crab, Chionoecetes opilio.</title>
        <authorList>
            <person name="Jeong J.-H."/>
            <person name="Ryu S."/>
        </authorList>
    </citation>
    <scope>NUCLEOTIDE SEQUENCE</scope>
    <source>
        <strain evidence="2">MADBK_172401_WGS</strain>
        <tissue evidence="2">Digestive gland</tissue>
    </source>
</reference>
<dbReference type="Proteomes" id="UP000770661">
    <property type="component" value="Unassembled WGS sequence"/>
</dbReference>
<name>A0A8J5CXA3_CHIOP</name>